<reference evidence="3" key="1">
    <citation type="submission" date="2011-06" db="EMBL/GenBank/DDBJ databases">
        <authorList>
            <consortium name="US DOE Joint Genome Institute (JGI-PGF)"/>
            <person name="Lucas S."/>
            <person name="Han J."/>
            <person name="Lapidus A."/>
            <person name="Cheng J.-F."/>
            <person name="Goodwin L."/>
            <person name="Pitluck S."/>
            <person name="Peters L."/>
            <person name="Land M.L."/>
            <person name="Hauser L."/>
            <person name="Vogl K."/>
            <person name="Liu Z."/>
            <person name="Overmann J."/>
            <person name="Frigaard N.-U."/>
            <person name="Bryant D.A."/>
            <person name="Woyke T.J."/>
        </authorList>
    </citation>
    <scope>NUCLEOTIDE SEQUENCE [LARGE SCALE GENOMIC DNA]</scope>
    <source>
        <strain evidence="3">970</strain>
    </source>
</reference>
<feature type="compositionally biased region" description="Basic and acidic residues" evidence="1">
    <location>
        <begin position="7"/>
        <end position="16"/>
    </location>
</feature>
<reference evidence="2 3" key="2">
    <citation type="submission" date="2011-11" db="EMBL/GenBank/DDBJ databases">
        <authorList>
            <consortium name="US DOE Joint Genome Institute"/>
            <person name="Lucas S."/>
            <person name="Han J."/>
            <person name="Lapidus A."/>
            <person name="Cheng J.-F."/>
            <person name="Goodwin L."/>
            <person name="Pitluck S."/>
            <person name="Peters L."/>
            <person name="Ovchinnikova G."/>
            <person name="Zhang X."/>
            <person name="Detter J.C."/>
            <person name="Han C."/>
            <person name="Tapia R."/>
            <person name="Land M."/>
            <person name="Hauser L."/>
            <person name="Kyrpides N."/>
            <person name="Ivanova N."/>
            <person name="Pagani I."/>
            <person name="Vogl K."/>
            <person name="Liu Z."/>
            <person name="Overmann J."/>
            <person name="Frigaard N.-U."/>
            <person name="Bryant D."/>
            <person name="Woyke T."/>
        </authorList>
    </citation>
    <scope>NUCLEOTIDE SEQUENCE [LARGE SCALE GENOMIC DNA]</scope>
    <source>
        <strain evidence="2 3">970</strain>
    </source>
</reference>
<dbReference type="HOGENOM" id="CLU_939877_0_0_6"/>
<accession>H8Z431</accession>
<organism evidence="2 3">
    <name type="scientific">Thiorhodovibrio frisius</name>
    <dbReference type="NCBI Taxonomy" id="631362"/>
    <lineage>
        <taxon>Bacteria</taxon>
        <taxon>Pseudomonadati</taxon>
        <taxon>Pseudomonadota</taxon>
        <taxon>Gammaproteobacteria</taxon>
        <taxon>Chromatiales</taxon>
        <taxon>Chromatiaceae</taxon>
        <taxon>Thiorhodovibrio</taxon>
    </lineage>
</organism>
<evidence type="ECO:0000313" key="3">
    <source>
        <dbReference type="Proteomes" id="UP000002964"/>
    </source>
</evidence>
<evidence type="ECO:0000256" key="1">
    <source>
        <dbReference type="SAM" id="MobiDB-lite"/>
    </source>
</evidence>
<dbReference type="STRING" id="631362.Thi970DRAFT_03713"/>
<dbReference type="AlphaFoldDB" id="H8Z431"/>
<dbReference type="EMBL" id="JH603170">
    <property type="protein sequence ID" value="EIC20100.1"/>
    <property type="molecule type" value="Genomic_DNA"/>
</dbReference>
<keyword evidence="3" id="KW-1185">Reference proteome</keyword>
<gene>
    <name evidence="2" type="ORF">Thi970DRAFT_03713</name>
</gene>
<sequence>MMTANLHAHETPRAEESSPAATGAPIHQRLALLDASQTADAQSWIAEFSCRQISAGSFTGLIERADLGDIEIVHEQQSQDLYKIGATPNGQCTISLILSPAANTQDKKRFTQFADDSAEQLFFLPEQTEFDVLVPGGIATCYVRLDQAELLRELALLNEPLAERLAGEGNLTGLGHTAKAPLERSLRALLALARDLDRDLRGPQPDGFSQTLREYLLLAVSHSDPDGGGGPTSMLAAAPCALSAARKPAWTRKPAMGTCPGSATSAPPRAYPSAPCSMPFASNLASRPALTCACAG</sequence>
<name>H8Z431_9GAMM</name>
<proteinExistence type="predicted"/>
<feature type="region of interest" description="Disordered" evidence="1">
    <location>
        <begin position="1"/>
        <end position="23"/>
    </location>
</feature>
<dbReference type="Proteomes" id="UP000002964">
    <property type="component" value="Unassembled WGS sequence"/>
</dbReference>
<evidence type="ECO:0000313" key="2">
    <source>
        <dbReference type="EMBL" id="EIC20100.1"/>
    </source>
</evidence>
<protein>
    <submittedName>
        <fullName evidence="2">Uncharacterized protein</fullName>
    </submittedName>
</protein>